<evidence type="ECO:0000313" key="1">
    <source>
        <dbReference type="EMBL" id="GIY10232.1"/>
    </source>
</evidence>
<accession>A0AAV4QPW9</accession>
<name>A0AAV4QPW9_CAEEX</name>
<dbReference type="EMBL" id="BPLR01006495">
    <property type="protein sequence ID" value="GIY10232.1"/>
    <property type="molecule type" value="Genomic_DNA"/>
</dbReference>
<protein>
    <submittedName>
        <fullName evidence="1">Uncharacterized protein</fullName>
    </submittedName>
</protein>
<sequence>MALGNIPLDVGYVVKPSGDQDRWYRSTECCFQATFGVPERLHHAHFPEDTVNLIEDFPANVSSQLYGHPGDTSPAVMPPVTLRQEEADFNRETSSAAPKNR</sequence>
<dbReference type="Proteomes" id="UP001054945">
    <property type="component" value="Unassembled WGS sequence"/>
</dbReference>
<reference evidence="1 2" key="1">
    <citation type="submission" date="2021-06" db="EMBL/GenBank/DDBJ databases">
        <title>Caerostris extrusa draft genome.</title>
        <authorList>
            <person name="Kono N."/>
            <person name="Arakawa K."/>
        </authorList>
    </citation>
    <scope>NUCLEOTIDE SEQUENCE [LARGE SCALE GENOMIC DNA]</scope>
</reference>
<dbReference type="AlphaFoldDB" id="A0AAV4QPW9"/>
<evidence type="ECO:0000313" key="2">
    <source>
        <dbReference type="Proteomes" id="UP001054945"/>
    </source>
</evidence>
<organism evidence="1 2">
    <name type="scientific">Caerostris extrusa</name>
    <name type="common">Bark spider</name>
    <name type="synonym">Caerostris bankana</name>
    <dbReference type="NCBI Taxonomy" id="172846"/>
    <lineage>
        <taxon>Eukaryota</taxon>
        <taxon>Metazoa</taxon>
        <taxon>Ecdysozoa</taxon>
        <taxon>Arthropoda</taxon>
        <taxon>Chelicerata</taxon>
        <taxon>Arachnida</taxon>
        <taxon>Araneae</taxon>
        <taxon>Araneomorphae</taxon>
        <taxon>Entelegynae</taxon>
        <taxon>Araneoidea</taxon>
        <taxon>Araneidae</taxon>
        <taxon>Caerostris</taxon>
    </lineage>
</organism>
<gene>
    <name evidence="1" type="ORF">CEXT_725871</name>
</gene>
<comment type="caution">
    <text evidence="1">The sequence shown here is derived from an EMBL/GenBank/DDBJ whole genome shotgun (WGS) entry which is preliminary data.</text>
</comment>
<keyword evidence="2" id="KW-1185">Reference proteome</keyword>
<proteinExistence type="predicted"/>